<feature type="region of interest" description="Disordered" evidence="1">
    <location>
        <begin position="291"/>
        <end position="332"/>
    </location>
</feature>
<evidence type="ECO:0000256" key="1">
    <source>
        <dbReference type="SAM" id="MobiDB-lite"/>
    </source>
</evidence>
<keyword evidence="3" id="KW-1185">Reference proteome</keyword>
<dbReference type="AlphaFoldDB" id="A0A518DW22"/>
<gene>
    <name evidence="2" type="ORF">Pla8534_38490</name>
</gene>
<name>A0A518DW22_9BACT</name>
<protein>
    <recommendedName>
        <fullName evidence="4">HEAT repeat protein</fullName>
    </recommendedName>
</protein>
<dbReference type="EMBL" id="CP036433">
    <property type="protein sequence ID" value="QDU96030.1"/>
    <property type="molecule type" value="Genomic_DNA"/>
</dbReference>
<reference evidence="2 3" key="1">
    <citation type="submission" date="2019-02" db="EMBL/GenBank/DDBJ databases">
        <title>Deep-cultivation of Planctomycetes and their phenomic and genomic characterization uncovers novel biology.</title>
        <authorList>
            <person name="Wiegand S."/>
            <person name="Jogler M."/>
            <person name="Boedeker C."/>
            <person name="Pinto D."/>
            <person name="Vollmers J."/>
            <person name="Rivas-Marin E."/>
            <person name="Kohn T."/>
            <person name="Peeters S.H."/>
            <person name="Heuer A."/>
            <person name="Rast P."/>
            <person name="Oberbeckmann S."/>
            <person name="Bunk B."/>
            <person name="Jeske O."/>
            <person name="Meyerdierks A."/>
            <person name="Storesund J.E."/>
            <person name="Kallscheuer N."/>
            <person name="Luecker S."/>
            <person name="Lage O.M."/>
            <person name="Pohl T."/>
            <person name="Merkel B.J."/>
            <person name="Hornburger P."/>
            <person name="Mueller R.-W."/>
            <person name="Bruemmer F."/>
            <person name="Labrenz M."/>
            <person name="Spormann A.M."/>
            <person name="Op den Camp H."/>
            <person name="Overmann J."/>
            <person name="Amann R."/>
            <person name="Jetten M.S.M."/>
            <person name="Mascher T."/>
            <person name="Medema M.H."/>
            <person name="Devos D.P."/>
            <person name="Kaster A.-K."/>
            <person name="Ovreas L."/>
            <person name="Rohde M."/>
            <person name="Galperin M.Y."/>
            <person name="Jogler C."/>
        </authorList>
    </citation>
    <scope>NUCLEOTIDE SEQUENCE [LARGE SCALE GENOMIC DNA]</scope>
    <source>
        <strain evidence="2 3">Pla85_3_4</strain>
    </source>
</reference>
<evidence type="ECO:0008006" key="4">
    <source>
        <dbReference type="Google" id="ProtNLM"/>
    </source>
</evidence>
<dbReference type="KEGG" id="lcre:Pla8534_38490"/>
<feature type="compositionally biased region" description="Pro residues" evidence="1">
    <location>
        <begin position="321"/>
        <end position="332"/>
    </location>
</feature>
<dbReference type="Gene3D" id="1.25.10.10">
    <property type="entry name" value="Leucine-rich Repeat Variant"/>
    <property type="match status" value="1"/>
</dbReference>
<evidence type="ECO:0000313" key="3">
    <source>
        <dbReference type="Proteomes" id="UP000317648"/>
    </source>
</evidence>
<sequence>MAWGQTPGIPGPPGYVAPGGSPLPFPGAGAYPPPHPTMISSCGECLHAGTVAFCNSAIGRFLKEMTKPLQALTGGIPGIVPPTAAELAAGGPVGVAAKIKAEQINAKARQAAVKELGLVDCHYFPEAEAMLIAALRADTSDCVRFEAAKSLSNGCCCSKAVVAALNISVSGSEEDGHPSERSPMVRSAAICALNVCMTSCGGEEPVSPSSVLPRPEFPLPSPDAQLESIPAPEPQIQKTAYYQAVDRQPFHLVAARSRRLLAQYQPTLPPGALANEASPVQRPRSLYELWAEAAPQPSAAPVARTNVPGQQSPVQRTGPATPRPLAPAPAPR</sequence>
<organism evidence="2 3">
    <name type="scientific">Lignipirellula cremea</name>
    <dbReference type="NCBI Taxonomy" id="2528010"/>
    <lineage>
        <taxon>Bacteria</taxon>
        <taxon>Pseudomonadati</taxon>
        <taxon>Planctomycetota</taxon>
        <taxon>Planctomycetia</taxon>
        <taxon>Pirellulales</taxon>
        <taxon>Pirellulaceae</taxon>
        <taxon>Lignipirellula</taxon>
    </lineage>
</organism>
<evidence type="ECO:0000313" key="2">
    <source>
        <dbReference type="EMBL" id="QDU96030.1"/>
    </source>
</evidence>
<accession>A0A518DW22</accession>
<dbReference type="InterPro" id="IPR011989">
    <property type="entry name" value="ARM-like"/>
</dbReference>
<proteinExistence type="predicted"/>
<dbReference type="Proteomes" id="UP000317648">
    <property type="component" value="Chromosome"/>
</dbReference>